<accession>A0AC58RW49</accession>
<organism evidence="1 2">
    <name type="scientific">Nicotiana tabacum</name>
    <name type="common">Common tobacco</name>
    <dbReference type="NCBI Taxonomy" id="4097"/>
    <lineage>
        <taxon>Eukaryota</taxon>
        <taxon>Viridiplantae</taxon>
        <taxon>Streptophyta</taxon>
        <taxon>Embryophyta</taxon>
        <taxon>Tracheophyta</taxon>
        <taxon>Spermatophyta</taxon>
        <taxon>Magnoliopsida</taxon>
        <taxon>eudicotyledons</taxon>
        <taxon>Gunneridae</taxon>
        <taxon>Pentapetalae</taxon>
        <taxon>asterids</taxon>
        <taxon>lamiids</taxon>
        <taxon>Solanales</taxon>
        <taxon>Solanaceae</taxon>
        <taxon>Nicotianoideae</taxon>
        <taxon>Nicotianeae</taxon>
        <taxon>Nicotiana</taxon>
    </lineage>
</organism>
<dbReference type="RefSeq" id="XP_075076928.1">
    <property type="nucleotide sequence ID" value="XM_075220827.1"/>
</dbReference>
<protein>
    <submittedName>
        <fullName evidence="2">Uncharacterized protein LOC142163526</fullName>
    </submittedName>
</protein>
<dbReference type="Proteomes" id="UP000790787">
    <property type="component" value="Chromosome 8"/>
</dbReference>
<name>A0AC58RW49_TOBAC</name>
<evidence type="ECO:0000313" key="2">
    <source>
        <dbReference type="RefSeq" id="XP_075076928.1"/>
    </source>
</evidence>
<reference evidence="1" key="1">
    <citation type="journal article" date="2014" name="Nat. Commun.">
        <title>The tobacco genome sequence and its comparison with those of tomato and potato.</title>
        <authorList>
            <person name="Sierro N."/>
            <person name="Battey J.N."/>
            <person name="Ouadi S."/>
            <person name="Bakaher N."/>
            <person name="Bovet L."/>
            <person name="Willig A."/>
            <person name="Goepfert S."/>
            <person name="Peitsch M.C."/>
            <person name="Ivanov N.V."/>
        </authorList>
    </citation>
    <scope>NUCLEOTIDE SEQUENCE [LARGE SCALE GENOMIC DNA]</scope>
</reference>
<proteinExistence type="predicted"/>
<sequence>MRLYVMKNFVVGPNNLKIKTNKHKLKLTFPHRTSVDEISDPQFSLNIFNFKPFQHLTNQVEVDENELFGEVIGHGNVESYNQGGKTRGPIFQQHFWGEFVEEILSHVDGSPNQRVIVVMQLIKAHKFQDKYSVRNTFHSSKLWINPDLPQVAEFISSGREVNLERFSQTTSQRNYSVFEELAAGNVEVKSIGELIDFLQEGQIWIVATIVNLELERGWSYVGCKKCSKKFDKIRNKFYCKKCERVDYSALKRGGTNR</sequence>
<reference evidence="2" key="2">
    <citation type="submission" date="2025-08" db="UniProtKB">
        <authorList>
            <consortium name="RefSeq"/>
        </authorList>
    </citation>
    <scope>IDENTIFICATION</scope>
    <source>
        <tissue evidence="2">Leaf</tissue>
    </source>
</reference>
<evidence type="ECO:0000313" key="1">
    <source>
        <dbReference type="Proteomes" id="UP000790787"/>
    </source>
</evidence>
<keyword evidence="1" id="KW-1185">Reference proteome</keyword>
<gene>
    <name evidence="2" type="primary">LOC142163526</name>
</gene>